<dbReference type="Pfam" id="PF08241">
    <property type="entry name" value="Methyltransf_11"/>
    <property type="match status" value="1"/>
</dbReference>
<dbReference type="EMBL" id="FNGU01000002">
    <property type="protein sequence ID" value="SDL75611.1"/>
    <property type="molecule type" value="Genomic_DNA"/>
</dbReference>
<dbReference type="STRING" id="392333.SAMN05660860_01202"/>
<organism evidence="2 3">
    <name type="scientific">Geoalkalibacter ferrihydriticus</name>
    <dbReference type="NCBI Taxonomy" id="392333"/>
    <lineage>
        <taxon>Bacteria</taxon>
        <taxon>Pseudomonadati</taxon>
        <taxon>Thermodesulfobacteriota</taxon>
        <taxon>Desulfuromonadia</taxon>
        <taxon>Desulfuromonadales</taxon>
        <taxon>Geoalkalibacteraceae</taxon>
        <taxon>Geoalkalibacter</taxon>
    </lineage>
</organism>
<dbReference type="InterPro" id="IPR029063">
    <property type="entry name" value="SAM-dependent_MTases_sf"/>
</dbReference>
<sequence length="185" mass="20294">MNGHFDLLAPIYDRLLGPPNPAVWRALLKLPVQGCLLDAGGGTGRVCAALADQATQTVVCDLSRKMLRKTTRKGHLLPVQADVAHLPFTDHHFQRIVVVDALHHFPHQQAAVAELVRVLAPGGRLVIEEFDIARLPIKALALLERLLLMGSYFPPVEEIVAMIETCGLRGDIRRDGLAVRVVVDK</sequence>
<keyword evidence="2" id="KW-0489">Methyltransferase</keyword>
<dbReference type="GO" id="GO:0008757">
    <property type="term" value="F:S-adenosylmethionine-dependent methyltransferase activity"/>
    <property type="evidence" value="ECO:0007669"/>
    <property type="project" value="InterPro"/>
</dbReference>
<dbReference type="CDD" id="cd02440">
    <property type="entry name" value="AdoMet_MTases"/>
    <property type="match status" value="1"/>
</dbReference>
<evidence type="ECO:0000259" key="1">
    <source>
        <dbReference type="Pfam" id="PF08241"/>
    </source>
</evidence>
<accession>A0A1G9MNK6</accession>
<reference evidence="2 3" key="1">
    <citation type="submission" date="2016-10" db="EMBL/GenBank/DDBJ databases">
        <authorList>
            <person name="de Groot N.N."/>
        </authorList>
    </citation>
    <scope>NUCLEOTIDE SEQUENCE [LARGE SCALE GENOMIC DNA]</scope>
    <source>
        <strain evidence="2 3">DSM 17813</strain>
    </source>
</reference>
<dbReference type="InterPro" id="IPR013216">
    <property type="entry name" value="Methyltransf_11"/>
</dbReference>
<keyword evidence="2" id="KW-0808">Transferase</keyword>
<dbReference type="OrthoDB" id="262045at2"/>
<dbReference type="Proteomes" id="UP000182146">
    <property type="component" value="Unassembled WGS sequence"/>
</dbReference>
<dbReference type="Gene3D" id="3.40.50.150">
    <property type="entry name" value="Vaccinia Virus protein VP39"/>
    <property type="match status" value="1"/>
</dbReference>
<gene>
    <name evidence="2" type="ORF">SAMN05660860_01202</name>
</gene>
<name>A0A1G9MNK6_9BACT</name>
<dbReference type="AlphaFoldDB" id="A0A1G9MNK6"/>
<dbReference type="SUPFAM" id="SSF53335">
    <property type="entry name" value="S-adenosyl-L-methionine-dependent methyltransferases"/>
    <property type="match status" value="1"/>
</dbReference>
<evidence type="ECO:0000313" key="2">
    <source>
        <dbReference type="EMBL" id="SDL75611.1"/>
    </source>
</evidence>
<protein>
    <submittedName>
        <fullName evidence="2">Demethylmenaquinone methyltransferase / 2-methoxy-6-polyprenyl-1,4-benzoquinol methylase</fullName>
    </submittedName>
</protein>
<proteinExistence type="predicted"/>
<dbReference type="PANTHER" id="PTHR43591">
    <property type="entry name" value="METHYLTRANSFERASE"/>
    <property type="match status" value="1"/>
</dbReference>
<feature type="domain" description="Methyltransferase type 11" evidence="1">
    <location>
        <begin position="37"/>
        <end position="127"/>
    </location>
</feature>
<dbReference type="PANTHER" id="PTHR43591:SF24">
    <property type="entry name" value="2-METHOXY-6-POLYPRENYL-1,4-BENZOQUINOL METHYLASE, MITOCHONDRIAL"/>
    <property type="match status" value="1"/>
</dbReference>
<dbReference type="RefSeq" id="WP_052445911.1">
    <property type="nucleotide sequence ID" value="NZ_FNGU01000002.1"/>
</dbReference>
<dbReference type="GO" id="GO:0032259">
    <property type="term" value="P:methylation"/>
    <property type="evidence" value="ECO:0007669"/>
    <property type="project" value="UniProtKB-KW"/>
</dbReference>
<evidence type="ECO:0000313" key="3">
    <source>
        <dbReference type="Proteomes" id="UP000182146"/>
    </source>
</evidence>